<evidence type="ECO:0000256" key="1">
    <source>
        <dbReference type="ARBA" id="ARBA00005953"/>
    </source>
</evidence>
<organism evidence="3 4">
    <name type="scientific">Allosediminivita pacifica</name>
    <dbReference type="NCBI Taxonomy" id="1267769"/>
    <lineage>
        <taxon>Bacteria</taxon>
        <taxon>Pseudomonadati</taxon>
        <taxon>Pseudomonadota</taxon>
        <taxon>Alphaproteobacteria</taxon>
        <taxon>Rhodobacterales</taxon>
        <taxon>Paracoccaceae</taxon>
        <taxon>Allosediminivita</taxon>
    </lineage>
</organism>
<dbReference type="InterPro" id="IPR029069">
    <property type="entry name" value="HotDog_dom_sf"/>
</dbReference>
<dbReference type="CDD" id="cd00586">
    <property type="entry name" value="4HBT"/>
    <property type="match status" value="1"/>
</dbReference>
<evidence type="ECO:0000313" key="3">
    <source>
        <dbReference type="EMBL" id="PTX49244.1"/>
    </source>
</evidence>
<reference evidence="3 4" key="1">
    <citation type="submission" date="2018-04" db="EMBL/GenBank/DDBJ databases">
        <title>Genomic Encyclopedia of Archaeal and Bacterial Type Strains, Phase II (KMG-II): from individual species to whole genera.</title>
        <authorList>
            <person name="Goeker M."/>
        </authorList>
    </citation>
    <scope>NUCLEOTIDE SEQUENCE [LARGE SCALE GENOMIC DNA]</scope>
    <source>
        <strain evidence="3 4">DSM 29329</strain>
    </source>
</reference>
<dbReference type="OrthoDB" id="9799036at2"/>
<evidence type="ECO:0000256" key="2">
    <source>
        <dbReference type="ARBA" id="ARBA00022801"/>
    </source>
</evidence>
<comment type="caution">
    <text evidence="3">The sequence shown here is derived from an EMBL/GenBank/DDBJ whole genome shotgun (WGS) entry which is preliminary data.</text>
</comment>
<dbReference type="EMBL" id="QBKN01000007">
    <property type="protein sequence ID" value="PTX49244.1"/>
    <property type="molecule type" value="Genomic_DNA"/>
</dbReference>
<dbReference type="AlphaFoldDB" id="A0A2T6AZJ9"/>
<dbReference type="RefSeq" id="WP_107975505.1">
    <property type="nucleotide sequence ID" value="NZ_BMEZ01000007.1"/>
</dbReference>
<gene>
    <name evidence="3" type="ORF">C8N44_10784</name>
</gene>
<sequence>MSRQPPGTRADYRAFISMPTRWRDNDAYGHMNNAVYIELFDTALGSWQIAQGIKIHGEGAMQLVVVESGCRYHAEAGYPDALQIGLRLAHLGRSSFKVELAMFRNDEDTACAEGFFSQVHMGTEGRPEPMPDLLREALTTLGDG</sequence>
<dbReference type="SUPFAM" id="SSF54637">
    <property type="entry name" value="Thioesterase/thiol ester dehydrase-isomerase"/>
    <property type="match status" value="1"/>
</dbReference>
<dbReference type="Proteomes" id="UP000244069">
    <property type="component" value="Unassembled WGS sequence"/>
</dbReference>
<accession>A0A2T6AZJ9</accession>
<keyword evidence="2 3" id="KW-0378">Hydrolase</keyword>
<dbReference type="Pfam" id="PF13279">
    <property type="entry name" value="4HBT_2"/>
    <property type="match status" value="1"/>
</dbReference>
<proteinExistence type="inferred from homology"/>
<dbReference type="InterPro" id="IPR050563">
    <property type="entry name" value="4-hydroxybenzoyl-CoA_TE"/>
</dbReference>
<dbReference type="GO" id="GO:0047617">
    <property type="term" value="F:fatty acyl-CoA hydrolase activity"/>
    <property type="evidence" value="ECO:0007669"/>
    <property type="project" value="TreeGrafter"/>
</dbReference>
<keyword evidence="4" id="KW-1185">Reference proteome</keyword>
<dbReference type="PANTHER" id="PTHR31793:SF27">
    <property type="entry name" value="NOVEL THIOESTERASE SUPERFAMILY DOMAIN AND SAPOSIN A-TYPE DOMAIN CONTAINING PROTEIN (0610012H03RIK)"/>
    <property type="match status" value="1"/>
</dbReference>
<comment type="similarity">
    <text evidence="1">Belongs to the 4-hydroxybenzoyl-CoA thioesterase family.</text>
</comment>
<protein>
    <submittedName>
        <fullName evidence="3">Acyl-CoA thioester hydrolase</fullName>
    </submittedName>
</protein>
<dbReference type="PANTHER" id="PTHR31793">
    <property type="entry name" value="4-HYDROXYBENZOYL-COA THIOESTERASE FAMILY MEMBER"/>
    <property type="match status" value="1"/>
</dbReference>
<evidence type="ECO:0000313" key="4">
    <source>
        <dbReference type="Proteomes" id="UP000244069"/>
    </source>
</evidence>
<dbReference type="Gene3D" id="3.10.129.10">
    <property type="entry name" value="Hotdog Thioesterase"/>
    <property type="match status" value="1"/>
</dbReference>
<name>A0A2T6AZJ9_9RHOB</name>